<feature type="transmembrane region" description="Helical" evidence="1">
    <location>
        <begin position="34"/>
        <end position="58"/>
    </location>
</feature>
<keyword evidence="2" id="KW-0732">Signal</keyword>
<dbReference type="RefSeq" id="WP_367625828.1">
    <property type="nucleotide sequence ID" value="NZ_JBFNQD010000011.1"/>
</dbReference>
<reference evidence="3 4" key="1">
    <citation type="submission" date="2024-07" db="EMBL/GenBank/DDBJ databases">
        <title>Description of Labrys sedimenti sp. nov., isolated from a diclofenac-degrading enrichment culture.</title>
        <authorList>
            <person name="Tancsics A."/>
            <person name="Csepanyi A."/>
        </authorList>
    </citation>
    <scope>NUCLEOTIDE SEQUENCE [LARGE SCALE GENOMIC DNA]</scope>
    <source>
        <strain evidence="3 4">LMG 23578</strain>
    </source>
</reference>
<feature type="chain" id="PRO_5045335863" evidence="2">
    <location>
        <begin position="25"/>
        <end position="200"/>
    </location>
</feature>
<feature type="transmembrane region" description="Helical" evidence="1">
    <location>
        <begin position="115"/>
        <end position="133"/>
    </location>
</feature>
<evidence type="ECO:0000256" key="1">
    <source>
        <dbReference type="SAM" id="Phobius"/>
    </source>
</evidence>
<keyword evidence="1" id="KW-1133">Transmembrane helix</keyword>
<sequence>MKSRCTVPLLAAILVGAMTAAANAHTGIGDTSGLAHGFLHPVGGPDHILAMVAVGLFAAQLGGRAIWLVPLSFVVVMAFGGVLGLAGVTLPFVELGIGLSVLVLGAAVAFRLRAAVPVAMALVGFFAIFHGYAHGAEMPENIGGFTYGVGFMLGTAMLHAIGVGAGLAIGRSRNGRGELLVRSAGAVIAITGAAFLGGLA</sequence>
<feature type="transmembrane region" description="Helical" evidence="1">
    <location>
        <begin position="92"/>
        <end position="110"/>
    </location>
</feature>
<dbReference type="EMBL" id="JBFNQD010000011">
    <property type="protein sequence ID" value="MEW9308981.1"/>
    <property type="molecule type" value="Genomic_DNA"/>
</dbReference>
<proteinExistence type="predicted"/>
<gene>
    <name evidence="3" type="ORF">ABXS05_25760</name>
</gene>
<protein>
    <submittedName>
        <fullName evidence="3">HupE/UreJ family protein</fullName>
    </submittedName>
</protein>
<feature type="transmembrane region" description="Helical" evidence="1">
    <location>
        <begin position="145"/>
        <end position="167"/>
    </location>
</feature>
<feature type="signal peptide" evidence="2">
    <location>
        <begin position="1"/>
        <end position="24"/>
    </location>
</feature>
<comment type="caution">
    <text evidence="3">The sequence shown here is derived from an EMBL/GenBank/DDBJ whole genome shotgun (WGS) entry which is preliminary data.</text>
</comment>
<keyword evidence="1" id="KW-0812">Transmembrane</keyword>
<organism evidence="3 4">
    <name type="scientific">Labrys neptuniae</name>
    <dbReference type="NCBI Taxonomy" id="376174"/>
    <lineage>
        <taxon>Bacteria</taxon>
        <taxon>Pseudomonadati</taxon>
        <taxon>Pseudomonadota</taxon>
        <taxon>Alphaproteobacteria</taxon>
        <taxon>Hyphomicrobiales</taxon>
        <taxon>Xanthobacteraceae</taxon>
        <taxon>Labrys</taxon>
    </lineage>
</organism>
<keyword evidence="1" id="KW-0472">Membrane</keyword>
<keyword evidence="4" id="KW-1185">Reference proteome</keyword>
<dbReference type="InterPro" id="IPR007038">
    <property type="entry name" value="HupE_UreJ"/>
</dbReference>
<dbReference type="Pfam" id="PF04955">
    <property type="entry name" value="HupE_UreJ"/>
    <property type="match status" value="1"/>
</dbReference>
<accession>A0ABV3PTP4</accession>
<dbReference type="Proteomes" id="UP001555786">
    <property type="component" value="Unassembled WGS sequence"/>
</dbReference>
<feature type="transmembrane region" description="Helical" evidence="1">
    <location>
        <begin position="65"/>
        <end position="86"/>
    </location>
</feature>
<feature type="transmembrane region" description="Helical" evidence="1">
    <location>
        <begin position="179"/>
        <end position="199"/>
    </location>
</feature>
<evidence type="ECO:0000313" key="3">
    <source>
        <dbReference type="EMBL" id="MEW9308981.1"/>
    </source>
</evidence>
<evidence type="ECO:0000256" key="2">
    <source>
        <dbReference type="SAM" id="SignalP"/>
    </source>
</evidence>
<dbReference type="PIRSF" id="PIRSF016919">
    <property type="entry name" value="HupE_UreJ"/>
    <property type="match status" value="1"/>
</dbReference>
<name>A0ABV3PTP4_9HYPH</name>
<evidence type="ECO:0000313" key="4">
    <source>
        <dbReference type="Proteomes" id="UP001555786"/>
    </source>
</evidence>